<dbReference type="InterPro" id="IPR025337">
    <property type="entry name" value="Questin_oxidase-like"/>
</dbReference>
<sequence length="508" mass="57565">MTLRYCLSSSSVLSRALRKSAFTSASGLRFRSSSYNRDGYLLPRMNLSTTTTTATSLQRSLQGDAPMATSTNIHLSPEHDHGIVSHNLSEESARVASEVLQEDMRSHHVFFNQSGFHNHIPHHVLSLYALGATPEQIRAAYDKNSSYQRPKMPVDEDVVSQMGKAEGFLKYLGQEKHYSNYLEFFQRQMKEKGEERVLGEYLFSDSGGEVAELMLGRLFGGLIHPFIHFGFGLEFNQPAIVAEGLAQTAVHEDWYGPLFFWPVEKAAGGMAKHGKKSMLQILEEIRADEKLARSAQYDDGQRMRNGVLKRAPDEMIKYAAEFTVSVDQVEEKTAEIINTVAYFTSAAQRPDKQIKFDFFYIHGVNSTIFLSKIIRLPYLDDVTKARILEWTGRLDLLLYVAYGAADLHLDEITKYPAAKSWEEIYSYCNGQSSDDGHLPKLVRALKNGERACRPFEDRAEELGLKIKGDMWLKIANMVMDSTGQDPQWVRGAGFDEAWKNLEERRSRL</sequence>
<accession>A0A146FRK1</accession>
<reference evidence="2" key="3">
    <citation type="submission" date="2021-01" db="EMBL/GenBank/DDBJ databases">
        <authorList>
            <consortium name="Aspergillus luchuensis mut. kawachii IFO 4304 genome sequencing consortium"/>
            <person name="Kazuki M."/>
            <person name="Futagami T."/>
        </authorList>
    </citation>
    <scope>NUCLEOTIDE SEQUENCE</scope>
    <source>
        <strain evidence="2">IFO 4308</strain>
    </source>
</reference>
<dbReference type="AlphaFoldDB" id="A0A146FRK1"/>
<dbReference type="Pfam" id="PF14027">
    <property type="entry name" value="Questin_oxidase"/>
    <property type="match status" value="1"/>
</dbReference>
<reference evidence="2" key="4">
    <citation type="submission" date="2021-02" db="EMBL/GenBank/DDBJ databases">
        <title>Aspergillus luchuensis mut. kawachii IFO 4304 genome sequence.</title>
        <authorList>
            <person name="Mori K."/>
            <person name="Kadooka C."/>
            <person name="Goto M."/>
            <person name="Futagami T."/>
        </authorList>
    </citation>
    <scope>NUCLEOTIDE SEQUENCE</scope>
    <source>
        <strain evidence="2">IFO 4308</strain>
    </source>
</reference>
<evidence type="ECO:0000313" key="2">
    <source>
        <dbReference type="EMBL" id="BCR98890.1"/>
    </source>
</evidence>
<evidence type="ECO:0000313" key="3">
    <source>
        <dbReference type="EMBL" id="GAT27772.1"/>
    </source>
</evidence>
<reference evidence="3 4" key="1">
    <citation type="journal article" date="2016" name="DNA Res.">
        <title>Genome sequence of Aspergillus luchuensis NBRC 4314.</title>
        <authorList>
            <person name="Yamada O."/>
            <person name="Machida M."/>
            <person name="Hosoyama A."/>
            <person name="Goto M."/>
            <person name="Takahashi T."/>
            <person name="Futagami T."/>
            <person name="Yamagata Y."/>
            <person name="Takeuchi M."/>
            <person name="Kobayashi T."/>
            <person name="Koike H."/>
            <person name="Abe K."/>
            <person name="Asai K."/>
            <person name="Arita M."/>
            <person name="Fujita N."/>
            <person name="Fukuda K."/>
            <person name="Higa K."/>
            <person name="Horikawa H."/>
            <person name="Ishikawa T."/>
            <person name="Jinno K."/>
            <person name="Kato Y."/>
            <person name="Kirimura K."/>
            <person name="Mizutani O."/>
            <person name="Nakasone K."/>
            <person name="Sano M."/>
            <person name="Shiraishi Y."/>
            <person name="Tsukahara M."/>
            <person name="Gomi K."/>
        </authorList>
    </citation>
    <scope>NUCLEOTIDE SEQUENCE [LARGE SCALE GENOMIC DNA]</scope>
    <source>
        <strain evidence="3 4">RIB 2604</strain>
    </source>
</reference>
<dbReference type="EMBL" id="BCWF01000023">
    <property type="protein sequence ID" value="GAT27772.1"/>
    <property type="molecule type" value="Genomic_DNA"/>
</dbReference>
<dbReference type="RefSeq" id="XP_041542653.1">
    <property type="nucleotide sequence ID" value="XM_041688916.1"/>
</dbReference>
<dbReference type="PANTHER" id="PTHR35870:SF1">
    <property type="entry name" value="PROTEIN, PUTATIVE (AFU_ORTHOLOGUE AFUA_5G03330)-RELATED"/>
    <property type="match status" value="1"/>
</dbReference>
<protein>
    <submittedName>
        <fullName evidence="3">HypA-like protein</fullName>
    </submittedName>
</protein>
<organism evidence="3 4">
    <name type="scientific">Aspergillus kawachii</name>
    <name type="common">White koji mold</name>
    <name type="synonym">Aspergillus awamori var. kawachi</name>
    <dbReference type="NCBI Taxonomy" id="1069201"/>
    <lineage>
        <taxon>Eukaryota</taxon>
        <taxon>Fungi</taxon>
        <taxon>Dikarya</taxon>
        <taxon>Ascomycota</taxon>
        <taxon>Pezizomycotina</taxon>
        <taxon>Eurotiomycetes</taxon>
        <taxon>Eurotiomycetidae</taxon>
        <taxon>Eurotiales</taxon>
        <taxon>Aspergillaceae</taxon>
        <taxon>Aspergillus</taxon>
        <taxon>Aspergillus subgen. Circumdati</taxon>
    </lineage>
</organism>
<evidence type="ECO:0000256" key="1">
    <source>
        <dbReference type="ARBA" id="ARBA00023002"/>
    </source>
</evidence>
<evidence type="ECO:0000313" key="5">
    <source>
        <dbReference type="Proteomes" id="UP000661280"/>
    </source>
</evidence>
<dbReference type="GO" id="GO:0016491">
    <property type="term" value="F:oxidoreductase activity"/>
    <property type="evidence" value="ECO:0007669"/>
    <property type="project" value="UniProtKB-KW"/>
</dbReference>
<gene>
    <name evidence="2" type="ORF">AKAW2_40573S</name>
    <name evidence="3" type="ORF">RIB2604_02301290</name>
</gene>
<dbReference type="VEuPathDB" id="FungiDB:ASPFODRAFT_143603"/>
<keyword evidence="5" id="KW-1185">Reference proteome</keyword>
<reference evidence="4" key="2">
    <citation type="submission" date="2016-02" db="EMBL/GenBank/DDBJ databases">
        <title>Genome sequencing of Aspergillus luchuensis NBRC 4314.</title>
        <authorList>
            <person name="Yamada O."/>
        </authorList>
    </citation>
    <scope>NUCLEOTIDE SEQUENCE [LARGE SCALE GENOMIC DNA]</scope>
    <source>
        <strain evidence="4">RIB 2604</strain>
    </source>
</reference>
<dbReference type="PANTHER" id="PTHR35870">
    <property type="entry name" value="PROTEIN, PUTATIVE (AFU_ORTHOLOGUE AFUA_5G03330)-RELATED"/>
    <property type="match status" value="1"/>
</dbReference>
<dbReference type="Proteomes" id="UP000075230">
    <property type="component" value="Unassembled WGS sequence"/>
</dbReference>
<dbReference type="GeneID" id="64960212"/>
<name>A0A146FRK1_ASPKA</name>
<dbReference type="Proteomes" id="UP000661280">
    <property type="component" value="Chromosome 4"/>
</dbReference>
<dbReference type="OrthoDB" id="10004862at2759"/>
<evidence type="ECO:0000313" key="4">
    <source>
        <dbReference type="Proteomes" id="UP000075230"/>
    </source>
</evidence>
<dbReference type="KEGG" id="aluc:AKAW2_40573S"/>
<proteinExistence type="predicted"/>
<keyword evidence="1" id="KW-0560">Oxidoreductase</keyword>
<dbReference type="EMBL" id="AP024428">
    <property type="protein sequence ID" value="BCR98890.1"/>
    <property type="molecule type" value="Genomic_DNA"/>
</dbReference>